<dbReference type="PANTHER" id="PTHR18901">
    <property type="entry name" value="2-DEOXYGLUCOSE-6-PHOSPHATE PHOSPHATASE 2"/>
    <property type="match status" value="1"/>
</dbReference>
<dbReference type="SFLD" id="SFLDS00003">
    <property type="entry name" value="Haloacid_Dehalogenase"/>
    <property type="match status" value="1"/>
</dbReference>
<evidence type="ECO:0000313" key="2">
    <source>
        <dbReference type="Proteomes" id="UP000886841"/>
    </source>
</evidence>
<dbReference type="AlphaFoldDB" id="A0A9D1EI90"/>
<dbReference type="Gene3D" id="1.10.150.240">
    <property type="entry name" value="Putative phosphatase, domain 2"/>
    <property type="match status" value="1"/>
</dbReference>
<dbReference type="SFLD" id="SFLDG01129">
    <property type="entry name" value="C1.5:_HAD__Beta-PGM__Phosphata"/>
    <property type="match status" value="1"/>
</dbReference>
<dbReference type="InterPro" id="IPR023198">
    <property type="entry name" value="PGP-like_dom2"/>
</dbReference>
<dbReference type="PRINTS" id="PR00413">
    <property type="entry name" value="HADHALOGNASE"/>
</dbReference>
<sequence length="225" mass="24941">MIRALLFDMDGLMFDTERMSEDSWQKIASQQGFLLTPERMEQFRGSNIVRCRQLFQEWFGASVAFDQLAAQCRAQVLSRVEAQGVPLKKGLMELLEYAKDHGIPAAIATSTIRPQASRYWELAGILPYFSASVCGDEVTQGKPDPQIFLLAAQKLGVSPRECLVLEDSPNGLRAGRAGNMYVGMVPDIAPATRELREICDFVFADLSQVIPVLEKQRDGAPQANA</sequence>
<organism evidence="1 2">
    <name type="scientific">Candidatus Egerieimonas intestinavium</name>
    <dbReference type="NCBI Taxonomy" id="2840777"/>
    <lineage>
        <taxon>Bacteria</taxon>
        <taxon>Bacillati</taxon>
        <taxon>Bacillota</taxon>
        <taxon>Clostridia</taxon>
        <taxon>Lachnospirales</taxon>
        <taxon>Lachnospiraceae</taxon>
        <taxon>Lachnospiraceae incertae sedis</taxon>
        <taxon>Candidatus Egerieimonas</taxon>
    </lineage>
</organism>
<accession>A0A9D1EI90</accession>
<dbReference type="InterPro" id="IPR036412">
    <property type="entry name" value="HAD-like_sf"/>
</dbReference>
<name>A0A9D1EI90_9FIRM</name>
<proteinExistence type="predicted"/>
<dbReference type="Gene3D" id="3.40.50.1000">
    <property type="entry name" value="HAD superfamily/HAD-like"/>
    <property type="match status" value="1"/>
</dbReference>
<dbReference type="NCBIfam" id="TIGR01509">
    <property type="entry name" value="HAD-SF-IA-v3"/>
    <property type="match status" value="1"/>
</dbReference>
<dbReference type="Pfam" id="PF00702">
    <property type="entry name" value="Hydrolase"/>
    <property type="match status" value="1"/>
</dbReference>
<reference evidence="1" key="1">
    <citation type="submission" date="2020-10" db="EMBL/GenBank/DDBJ databases">
        <authorList>
            <person name="Gilroy R."/>
        </authorList>
    </citation>
    <scope>NUCLEOTIDE SEQUENCE</scope>
    <source>
        <strain evidence="1">ChiSxjej1B13-7041</strain>
    </source>
</reference>
<dbReference type="Proteomes" id="UP000886841">
    <property type="component" value="Unassembled WGS sequence"/>
</dbReference>
<gene>
    <name evidence="1" type="ORF">IAB98_02235</name>
</gene>
<reference evidence="1" key="2">
    <citation type="journal article" date="2021" name="PeerJ">
        <title>Extensive microbial diversity within the chicken gut microbiome revealed by metagenomics and culture.</title>
        <authorList>
            <person name="Gilroy R."/>
            <person name="Ravi A."/>
            <person name="Getino M."/>
            <person name="Pursley I."/>
            <person name="Horton D.L."/>
            <person name="Alikhan N.F."/>
            <person name="Baker D."/>
            <person name="Gharbi K."/>
            <person name="Hall N."/>
            <person name="Watson M."/>
            <person name="Adriaenssens E.M."/>
            <person name="Foster-Nyarko E."/>
            <person name="Jarju S."/>
            <person name="Secka A."/>
            <person name="Antonio M."/>
            <person name="Oren A."/>
            <person name="Chaudhuri R.R."/>
            <person name="La Ragione R."/>
            <person name="Hildebrand F."/>
            <person name="Pallen M.J."/>
        </authorList>
    </citation>
    <scope>NUCLEOTIDE SEQUENCE</scope>
    <source>
        <strain evidence="1">ChiSxjej1B13-7041</strain>
    </source>
</reference>
<dbReference type="SUPFAM" id="SSF56784">
    <property type="entry name" value="HAD-like"/>
    <property type="match status" value="1"/>
</dbReference>
<dbReference type="EMBL" id="DVHU01000020">
    <property type="protein sequence ID" value="HIR92226.1"/>
    <property type="molecule type" value="Genomic_DNA"/>
</dbReference>
<comment type="caution">
    <text evidence="1">The sequence shown here is derived from an EMBL/GenBank/DDBJ whole genome shotgun (WGS) entry which is preliminary data.</text>
</comment>
<evidence type="ECO:0000313" key="1">
    <source>
        <dbReference type="EMBL" id="HIR92226.1"/>
    </source>
</evidence>
<dbReference type="InterPro" id="IPR006439">
    <property type="entry name" value="HAD-SF_hydro_IA"/>
</dbReference>
<dbReference type="PANTHER" id="PTHR18901:SF38">
    <property type="entry name" value="PSEUDOURIDINE-5'-PHOSPHATASE"/>
    <property type="match status" value="1"/>
</dbReference>
<protein>
    <submittedName>
        <fullName evidence="1">HAD family phosphatase</fullName>
    </submittedName>
</protein>
<dbReference type="InterPro" id="IPR023214">
    <property type="entry name" value="HAD_sf"/>
</dbReference>